<organism evidence="1 2">
    <name type="scientific">Triplophysa rosa</name>
    <name type="common">Cave loach</name>
    <dbReference type="NCBI Taxonomy" id="992332"/>
    <lineage>
        <taxon>Eukaryota</taxon>
        <taxon>Metazoa</taxon>
        <taxon>Chordata</taxon>
        <taxon>Craniata</taxon>
        <taxon>Vertebrata</taxon>
        <taxon>Euteleostomi</taxon>
        <taxon>Actinopterygii</taxon>
        <taxon>Neopterygii</taxon>
        <taxon>Teleostei</taxon>
        <taxon>Ostariophysi</taxon>
        <taxon>Cypriniformes</taxon>
        <taxon>Nemacheilidae</taxon>
        <taxon>Triplophysa</taxon>
    </lineage>
</organism>
<gene>
    <name evidence="1" type="ORF">IRJ41_013520</name>
</gene>
<dbReference type="InterPro" id="IPR013893">
    <property type="entry name" value="RNase_P_Rpp40"/>
</dbReference>
<dbReference type="PANTHER" id="PTHR15396:SF1">
    <property type="entry name" value="RIBONUCLEASE P PROTEIN SUBUNIT P40"/>
    <property type="match status" value="1"/>
</dbReference>
<dbReference type="GO" id="GO:0004526">
    <property type="term" value="F:ribonuclease P activity"/>
    <property type="evidence" value="ECO:0007669"/>
    <property type="project" value="TreeGrafter"/>
</dbReference>
<evidence type="ECO:0000313" key="1">
    <source>
        <dbReference type="EMBL" id="KAI7809637.1"/>
    </source>
</evidence>
<dbReference type="GO" id="GO:0030681">
    <property type="term" value="C:multimeric ribonuclease P complex"/>
    <property type="evidence" value="ECO:0007669"/>
    <property type="project" value="TreeGrafter"/>
</dbReference>
<dbReference type="GO" id="GO:0001682">
    <property type="term" value="P:tRNA 5'-leader removal"/>
    <property type="evidence" value="ECO:0007669"/>
    <property type="project" value="InterPro"/>
</dbReference>
<reference evidence="1" key="1">
    <citation type="submission" date="2021-02" db="EMBL/GenBank/DDBJ databases">
        <title>Comparative genomics reveals that relaxation of natural selection precedes convergent phenotypic evolution of cavefish.</title>
        <authorList>
            <person name="Peng Z."/>
        </authorList>
    </citation>
    <scope>NUCLEOTIDE SEQUENCE</scope>
    <source>
        <tissue evidence="1">Muscle</tissue>
    </source>
</reference>
<dbReference type="PANTHER" id="PTHR15396">
    <property type="entry name" value="RIBONUCLEASE P PROTEIN SUBUNIT P40"/>
    <property type="match status" value="1"/>
</dbReference>
<dbReference type="EMBL" id="JAFHDT010000005">
    <property type="protein sequence ID" value="KAI7809637.1"/>
    <property type="molecule type" value="Genomic_DNA"/>
</dbReference>
<name>A0A9W8C7K7_TRIRA</name>
<dbReference type="Pfam" id="PF08584">
    <property type="entry name" value="Ribonuc_P_40"/>
    <property type="match status" value="1"/>
</dbReference>
<sequence length="359" mass="40767">MSPELEKCPRSLLVCEKSNFMNEKSRHDIHVSKHSFNYKISVLIPECAVLPANISGVISNFSPYYLVRDLPVYELLQDKSHETVVQKGTVYAVSYNTKIDEDNSIALLPSGQLVLSLNKDAYEQLGLEGRPSLYNHRKAMRYVVTLNLRDKTLAPGTKRYQRVLSGLKDRLPLRYDFLFTEHNTDEDKTLYKLLSQYKPVEHKAVLSHHTLKNLPCPTLYPSDLQGTTLSCDPHSFLEWLGAVNLDISCENAADSFLSTYICPEPKSSVSQALLCTITGFISPEDVYLLLQELRKYFDEPKFTQWLSLTVHGFMDSPVSWGATEHGFLKGGENFYNLVCFKNQDYWLHMATGAHDGCPP</sequence>
<keyword evidence="2" id="KW-1185">Reference proteome</keyword>
<comment type="caution">
    <text evidence="1">The sequence shown here is derived from an EMBL/GenBank/DDBJ whole genome shotgun (WGS) entry which is preliminary data.</text>
</comment>
<proteinExistence type="predicted"/>
<protein>
    <submittedName>
        <fullName evidence="1">Ribonuclease P protein subunit p40</fullName>
    </submittedName>
</protein>
<dbReference type="GO" id="GO:0000171">
    <property type="term" value="F:ribonuclease MRP activity"/>
    <property type="evidence" value="ECO:0007669"/>
    <property type="project" value="TreeGrafter"/>
</dbReference>
<dbReference type="GO" id="GO:0000447">
    <property type="term" value="P:endonucleolytic cleavage in ITS1 to separate SSU-rRNA from 5.8S rRNA and LSU-rRNA from tricistronic rRNA transcript (SSU-rRNA, 5.8S rRNA, LSU-rRNA)"/>
    <property type="evidence" value="ECO:0007669"/>
    <property type="project" value="TreeGrafter"/>
</dbReference>
<accession>A0A9W8C7K7</accession>
<dbReference type="GO" id="GO:0000172">
    <property type="term" value="C:ribonuclease MRP complex"/>
    <property type="evidence" value="ECO:0007669"/>
    <property type="project" value="TreeGrafter"/>
</dbReference>
<evidence type="ECO:0000313" key="2">
    <source>
        <dbReference type="Proteomes" id="UP001059041"/>
    </source>
</evidence>
<dbReference type="AlphaFoldDB" id="A0A9W8C7K7"/>
<dbReference type="Proteomes" id="UP001059041">
    <property type="component" value="Linkage Group LG5"/>
</dbReference>